<evidence type="ECO:0000313" key="1">
    <source>
        <dbReference type="EMBL" id="VDL58083.1"/>
    </source>
</evidence>
<evidence type="ECO:0000313" key="3">
    <source>
        <dbReference type="WBParaSite" id="HDID_0000576701-mRNA-1"/>
    </source>
</evidence>
<name>A0A0R3SLF2_HYMDI</name>
<sequence>MCAINANFYTICTTYTDATGLLDMPSRRTLCPFCQFVVKDSATQALLGRLNGTFSQPRLTTTVSALTFVHRDADVYSIFKNFTAFLTIESAAEACFISTAVTGKFRIDQQTSAKRCLSGEDDSMIHEPHARRVEDCCSNQLIPEMNEEFAHRLEMACSQ</sequence>
<dbReference type="EMBL" id="UYSG01003372">
    <property type="protein sequence ID" value="VDL58083.1"/>
    <property type="molecule type" value="Genomic_DNA"/>
</dbReference>
<reference evidence="3" key="1">
    <citation type="submission" date="2017-02" db="UniProtKB">
        <authorList>
            <consortium name="WormBaseParasite"/>
        </authorList>
    </citation>
    <scope>IDENTIFICATION</scope>
</reference>
<dbReference type="WBParaSite" id="HDID_0000576701-mRNA-1">
    <property type="protein sequence ID" value="HDID_0000576701-mRNA-1"/>
    <property type="gene ID" value="HDID_0000576701"/>
</dbReference>
<protein>
    <submittedName>
        <fullName evidence="3">RRM domain-containing protein</fullName>
    </submittedName>
</protein>
<dbReference type="AlphaFoldDB" id="A0A0R3SLF2"/>
<reference evidence="1 2" key="2">
    <citation type="submission" date="2018-11" db="EMBL/GenBank/DDBJ databases">
        <authorList>
            <consortium name="Pathogen Informatics"/>
        </authorList>
    </citation>
    <scope>NUCLEOTIDE SEQUENCE [LARGE SCALE GENOMIC DNA]</scope>
</reference>
<accession>A0A0R3SLF2</accession>
<proteinExistence type="predicted"/>
<evidence type="ECO:0000313" key="2">
    <source>
        <dbReference type="Proteomes" id="UP000274504"/>
    </source>
</evidence>
<organism evidence="3">
    <name type="scientific">Hymenolepis diminuta</name>
    <name type="common">Rat tapeworm</name>
    <dbReference type="NCBI Taxonomy" id="6216"/>
    <lineage>
        <taxon>Eukaryota</taxon>
        <taxon>Metazoa</taxon>
        <taxon>Spiralia</taxon>
        <taxon>Lophotrochozoa</taxon>
        <taxon>Platyhelminthes</taxon>
        <taxon>Cestoda</taxon>
        <taxon>Eucestoda</taxon>
        <taxon>Cyclophyllidea</taxon>
        <taxon>Hymenolepididae</taxon>
        <taxon>Hymenolepis</taxon>
    </lineage>
</organism>
<dbReference type="Proteomes" id="UP000274504">
    <property type="component" value="Unassembled WGS sequence"/>
</dbReference>
<gene>
    <name evidence="1" type="ORF">HDID_LOCUS5765</name>
</gene>